<reference evidence="4" key="2">
    <citation type="submission" date="2016-01" db="EMBL/GenBank/DDBJ databases">
        <title>Diatom-associated endosymboitic cyanobacterium lacks core nitrogen metabolism enzymes.</title>
        <authorList>
            <person name="Hilton J.A."/>
            <person name="Foster R.A."/>
            <person name="Tripp H.J."/>
            <person name="Carter B.J."/>
            <person name="Zehr J.P."/>
            <person name="Villareal T.A."/>
        </authorList>
    </citation>
    <scope>NUCLEOTIDE SEQUENCE [LARGE SCALE GENOMIC DNA]</scope>
    <source>
        <strain evidence="4">HH01</strain>
    </source>
</reference>
<feature type="region of interest" description="Disordered" evidence="1">
    <location>
        <begin position="359"/>
        <end position="379"/>
    </location>
</feature>
<evidence type="ECO:0000313" key="3">
    <source>
        <dbReference type="EMBL" id="CCH66174.1"/>
    </source>
</evidence>
<dbReference type="RefSeq" id="WP_008231358.1">
    <property type="nucleotide sequence ID" value="NZ_CAIY01000001.1"/>
</dbReference>
<feature type="transmembrane region" description="Helical" evidence="2">
    <location>
        <begin position="20"/>
        <end position="39"/>
    </location>
</feature>
<sequence>MSYASIFKNVPDVLSQPAGMAAIASIGIHGAIAFILPLMPIDYKPKPVRLSKAVGVLQFSRSEQQRLPKTSIAPKVALQTQIPTPNINYTSPKLITLPPIPSNSSTLPILPQLPKSTFNDPTNSLPIFDSGSIYRPYTFTNPILPRVRSIYNLPDIPNYANPRTWKSSNTSPTIVSINSNKPSTAERTAKNKTISFTSQELMAPVKSIFRPGGNYAIATTGGFQEFKLQSPQKNDVVSSNKVPKNKTAILNSHQDLRHRIIKKYPLSREETLIQKVIPTNKTVLHGDIKGILVMEPEGKVIDIVFQSDQPLSPLQMVVVRRHFLKNPPPATKNLSYYPFKLSLKYISNISHASEQHLIPRSPHTSLGEKLRKHTRQKEIFSSQPVKIKTTSRIFALPNKPYTNTNNSLTASSMINNQQNSLSNQPVKIKTTSRIFAVQNNQQAADDKSNNKKLINQLRQVREKRQNKNK</sequence>
<gene>
    <name evidence="3" type="ORF">RINTHH_190</name>
</gene>
<evidence type="ECO:0000256" key="2">
    <source>
        <dbReference type="SAM" id="Phobius"/>
    </source>
</evidence>
<reference evidence="3 4" key="1">
    <citation type="submission" date="2012-05" db="EMBL/GenBank/DDBJ databases">
        <authorList>
            <person name="Hilton J."/>
        </authorList>
    </citation>
    <scope>NUCLEOTIDE SEQUENCE [LARGE SCALE GENOMIC DNA]</scope>
    <source>
        <strain evidence="3 4">HH01</strain>
    </source>
</reference>
<accession>M1WQ46</accession>
<comment type="caution">
    <text evidence="3">The sequence shown here is derived from an EMBL/GenBank/DDBJ whole genome shotgun (WGS) entry which is preliminary data.</text>
</comment>
<keyword evidence="2" id="KW-0472">Membrane</keyword>
<keyword evidence="2" id="KW-1133">Transmembrane helix</keyword>
<evidence type="ECO:0000256" key="1">
    <source>
        <dbReference type="SAM" id="MobiDB-lite"/>
    </source>
</evidence>
<organism evidence="3 4">
    <name type="scientific">Richelia intracellularis HH01</name>
    <dbReference type="NCBI Taxonomy" id="1165094"/>
    <lineage>
        <taxon>Bacteria</taxon>
        <taxon>Bacillati</taxon>
        <taxon>Cyanobacteriota</taxon>
        <taxon>Cyanophyceae</taxon>
        <taxon>Nostocales</taxon>
        <taxon>Nostocaceae</taxon>
        <taxon>Richelia</taxon>
    </lineage>
</organism>
<dbReference type="OrthoDB" id="506407at2"/>
<proteinExistence type="predicted"/>
<dbReference type="AlphaFoldDB" id="M1WQ46"/>
<keyword evidence="4" id="KW-1185">Reference proteome</keyword>
<name>M1WQ46_9NOST</name>
<dbReference type="EMBL" id="CAIY01000001">
    <property type="protein sequence ID" value="CCH66174.1"/>
    <property type="molecule type" value="Genomic_DNA"/>
</dbReference>
<keyword evidence="2" id="KW-0812">Transmembrane</keyword>
<dbReference type="Proteomes" id="UP000053051">
    <property type="component" value="Unassembled WGS sequence"/>
</dbReference>
<protein>
    <submittedName>
        <fullName evidence="3">Uncharacterized protein</fullName>
    </submittedName>
</protein>
<evidence type="ECO:0000313" key="4">
    <source>
        <dbReference type="Proteomes" id="UP000053051"/>
    </source>
</evidence>